<evidence type="ECO:0000256" key="2">
    <source>
        <dbReference type="ARBA" id="ARBA00022475"/>
    </source>
</evidence>
<feature type="transmembrane region" description="Helical" evidence="6">
    <location>
        <begin position="18"/>
        <end position="40"/>
    </location>
</feature>
<keyword evidence="5 6" id="KW-0472">Membrane</keyword>
<dbReference type="InterPro" id="IPR027022">
    <property type="entry name" value="ABC_permease_BceB-typ"/>
</dbReference>
<feature type="transmembrane region" description="Helical" evidence="6">
    <location>
        <begin position="52"/>
        <end position="76"/>
    </location>
</feature>
<name>A0ABY9PZV8_9FIRM</name>
<keyword evidence="9" id="KW-1185">Reference proteome</keyword>
<evidence type="ECO:0000259" key="7">
    <source>
        <dbReference type="Pfam" id="PF02687"/>
    </source>
</evidence>
<feature type="transmembrane region" description="Helical" evidence="6">
    <location>
        <begin position="109"/>
        <end position="134"/>
    </location>
</feature>
<sequence length="632" mass="73272">MNFIQFAYKNVKRNIKSYLGYFSSILISSALLFSFNMFINHPNLDTSTFDDYLMLTIKVCSIIVYVFLFFFVFYSVSVFLKGRNKEFGILYSLGISNKQVQKMIFIENFIINALSSTLGVIVGLIFSKIVLIAISNLLGIEPLKFYIPIMSMIATIIYFMLLSILISLFISFVVKEDKVLKLLKGSETQRPEPKFSLLLVVLCVILLVWSYYKAMTVTKIQLVNTIGPVTFMTIIATYLLFSQLSVFIIKTIKNNKKFYNKNTNMLCISNLYYKMKDNTRMFFLISITSAVAFTAIGSVYAYWKDQTRQVELAYPQAIHFATNKSALHNLDEFNKKDYIEKVNLLEKSLKEEKIPYYKINGEIKTIFSKNKEKSVKIIKESKYKELAEKVNQKTVKFKDNEAISLTLLENKKVNNEVVVDDNTLKVVTQVDKSVMPAYYDLYVVKDDLYDKTNNNCVVDTFTTFDTRNYMKTLNICKSFENVYKEELNDGHYKFLSKSFVLDYGKIIFSTLLFLTIFIGLIFFVTASSFLYNKIYMDCQEDKEKYMKLNKIGLTYKEIRKISTIEIGILFLAPYVIAVIHSTFALLAVKNSFNMEVASSAYIVMGSFFIVLIIYFLVIRRNYLKEINEYLNN</sequence>
<protein>
    <submittedName>
        <fullName evidence="8">ABC transporter permease protein YxdM</fullName>
    </submittedName>
</protein>
<feature type="transmembrane region" description="Helical" evidence="6">
    <location>
        <begin position="600"/>
        <end position="618"/>
    </location>
</feature>
<evidence type="ECO:0000256" key="6">
    <source>
        <dbReference type="PIRNR" id="PIRNR018968"/>
    </source>
</evidence>
<feature type="transmembrane region" description="Helical" evidence="6">
    <location>
        <begin position="506"/>
        <end position="531"/>
    </location>
</feature>
<accession>A0ABY9PZV8</accession>
<dbReference type="PANTHER" id="PTHR46795:SF2">
    <property type="entry name" value="ABC TRANSPORTER, PERMEASE PROTEIN"/>
    <property type="match status" value="1"/>
</dbReference>
<dbReference type="InterPro" id="IPR052536">
    <property type="entry name" value="ABC-4_Integral_Memb_Prot"/>
</dbReference>
<dbReference type="PIRSF" id="PIRSF018968">
    <property type="entry name" value="ABC_permease_BceB"/>
    <property type="match status" value="1"/>
</dbReference>
<reference evidence="8 9" key="1">
    <citation type="submission" date="2022-07" db="EMBL/GenBank/DDBJ databases">
        <title>Genome sequence of Terrisporobacter mayombei DSM6539.</title>
        <authorList>
            <person name="Boeer T."/>
            <person name="Bengelsdorf F.R."/>
            <person name="Daniel R."/>
            <person name="Poehlein A."/>
        </authorList>
    </citation>
    <scope>NUCLEOTIDE SEQUENCE [LARGE SCALE GENOMIC DNA]</scope>
    <source>
        <strain evidence="8 9">DSM 6539</strain>
    </source>
</reference>
<dbReference type="InterPro" id="IPR003838">
    <property type="entry name" value="ABC3_permease_C"/>
</dbReference>
<dbReference type="Proteomes" id="UP001235030">
    <property type="component" value="Chromosome"/>
</dbReference>
<dbReference type="RefSeq" id="WP_228104528.1">
    <property type="nucleotide sequence ID" value="NZ_CP101637.1"/>
</dbReference>
<keyword evidence="2 6" id="KW-1003">Cell membrane</keyword>
<dbReference type="PANTHER" id="PTHR46795">
    <property type="entry name" value="ABC TRANSPORTER PERMEASE-RELATED-RELATED"/>
    <property type="match status" value="1"/>
</dbReference>
<feature type="transmembrane region" description="Helical" evidence="6">
    <location>
        <begin position="566"/>
        <end position="588"/>
    </location>
</feature>
<proteinExistence type="inferred from homology"/>
<feature type="transmembrane region" description="Helical" evidence="6">
    <location>
        <begin position="281"/>
        <end position="303"/>
    </location>
</feature>
<keyword evidence="3 6" id="KW-0812">Transmembrane</keyword>
<keyword evidence="6" id="KW-0813">Transport</keyword>
<evidence type="ECO:0000256" key="3">
    <source>
        <dbReference type="ARBA" id="ARBA00022692"/>
    </source>
</evidence>
<feature type="domain" description="ABC3 transporter permease C-terminal" evidence="7">
    <location>
        <begin position="61"/>
        <end position="171"/>
    </location>
</feature>
<keyword evidence="4 6" id="KW-1133">Transmembrane helix</keyword>
<feature type="transmembrane region" description="Helical" evidence="6">
    <location>
        <begin position="195"/>
        <end position="214"/>
    </location>
</feature>
<evidence type="ECO:0000313" key="8">
    <source>
        <dbReference type="EMBL" id="WMT80275.1"/>
    </source>
</evidence>
<evidence type="ECO:0000256" key="1">
    <source>
        <dbReference type="ARBA" id="ARBA00004651"/>
    </source>
</evidence>
<gene>
    <name evidence="8" type="primary">yxdM</name>
    <name evidence="8" type="ORF">TEMA_05890</name>
</gene>
<dbReference type="Pfam" id="PF02687">
    <property type="entry name" value="FtsX"/>
    <property type="match status" value="1"/>
</dbReference>
<feature type="transmembrane region" description="Helical" evidence="6">
    <location>
        <begin position="146"/>
        <end position="174"/>
    </location>
</feature>
<evidence type="ECO:0000256" key="4">
    <source>
        <dbReference type="ARBA" id="ARBA00022989"/>
    </source>
</evidence>
<organism evidence="8 9">
    <name type="scientific">Terrisporobacter mayombei</name>
    <dbReference type="NCBI Taxonomy" id="1541"/>
    <lineage>
        <taxon>Bacteria</taxon>
        <taxon>Bacillati</taxon>
        <taxon>Bacillota</taxon>
        <taxon>Clostridia</taxon>
        <taxon>Peptostreptococcales</taxon>
        <taxon>Peptostreptococcaceae</taxon>
        <taxon>Terrisporobacter</taxon>
    </lineage>
</organism>
<comment type="subcellular location">
    <subcellularLocation>
        <location evidence="1 6">Cell membrane</location>
        <topology evidence="1 6">Multi-pass membrane protein</topology>
    </subcellularLocation>
</comment>
<evidence type="ECO:0000256" key="5">
    <source>
        <dbReference type="ARBA" id="ARBA00023136"/>
    </source>
</evidence>
<feature type="transmembrane region" description="Helical" evidence="6">
    <location>
        <begin position="226"/>
        <end position="249"/>
    </location>
</feature>
<dbReference type="EMBL" id="CP101637">
    <property type="protein sequence ID" value="WMT80275.1"/>
    <property type="molecule type" value="Genomic_DNA"/>
</dbReference>
<evidence type="ECO:0000313" key="9">
    <source>
        <dbReference type="Proteomes" id="UP001235030"/>
    </source>
</evidence>
<comment type="similarity">
    <text evidence="6">Belongs to the ABC-4 integral membrane protein family.</text>
</comment>